<dbReference type="EMBL" id="CAJPDR010000463">
    <property type="protein sequence ID" value="CAF9937200.1"/>
    <property type="molecule type" value="Genomic_DNA"/>
</dbReference>
<feature type="transmembrane region" description="Helical" evidence="7">
    <location>
        <begin position="40"/>
        <end position="61"/>
    </location>
</feature>
<evidence type="ECO:0000256" key="7">
    <source>
        <dbReference type="SAM" id="Phobius"/>
    </source>
</evidence>
<evidence type="ECO:0000313" key="9">
    <source>
        <dbReference type="EMBL" id="CAF9937200.1"/>
    </source>
</evidence>
<feature type="region of interest" description="Disordered" evidence="6">
    <location>
        <begin position="259"/>
        <end position="300"/>
    </location>
</feature>
<keyword evidence="2 7" id="KW-0812">Transmembrane</keyword>
<sequence length="308" mass="33127">MRSAALVVVSSVFVPLATVFVALRFKARKSTKAGPGLDDYTILAALIIQYAGFAITMFGAIAGGWGDSGLNLSEHSSETATYAKVLFFPHGFSASILMGEIFSSRPVSKGPDDPDGPFVIDYAGFLLSMAAINIVLDVITVFMPLSVIRALQMSSVRKAQVSGIFLLGLFCIIAAAARVYYLGVISHAADGPGTESQLDEISRVAVSVTMWFIIESQTSIIAACLPTLAPLFRSSQYAGFKVQMRRPMPVLRPIRLRGTTKSSKVDSTHIEQGSKDDRRPWEHMNSDSSHEGDVASDSNAELTVVDIV</sequence>
<reference evidence="9" key="1">
    <citation type="submission" date="2021-03" db="EMBL/GenBank/DDBJ databases">
        <authorList>
            <person name="Tagirdzhanova G."/>
        </authorList>
    </citation>
    <scope>NUCLEOTIDE SEQUENCE</scope>
</reference>
<dbReference type="GO" id="GO:0016020">
    <property type="term" value="C:membrane"/>
    <property type="evidence" value="ECO:0007669"/>
    <property type="project" value="UniProtKB-SubCell"/>
</dbReference>
<keyword evidence="10" id="KW-1185">Reference proteome</keyword>
<dbReference type="OrthoDB" id="5398388at2759"/>
<evidence type="ECO:0000256" key="5">
    <source>
        <dbReference type="ARBA" id="ARBA00038359"/>
    </source>
</evidence>
<evidence type="ECO:0000256" key="6">
    <source>
        <dbReference type="SAM" id="MobiDB-lite"/>
    </source>
</evidence>
<dbReference type="PANTHER" id="PTHR33048">
    <property type="entry name" value="PTH11-LIKE INTEGRAL MEMBRANE PROTEIN (AFU_ORTHOLOGUE AFUA_5G11245)"/>
    <property type="match status" value="1"/>
</dbReference>
<organism evidence="9 10">
    <name type="scientific">Alectoria fallacina</name>
    <dbReference type="NCBI Taxonomy" id="1903189"/>
    <lineage>
        <taxon>Eukaryota</taxon>
        <taxon>Fungi</taxon>
        <taxon>Dikarya</taxon>
        <taxon>Ascomycota</taxon>
        <taxon>Pezizomycotina</taxon>
        <taxon>Lecanoromycetes</taxon>
        <taxon>OSLEUM clade</taxon>
        <taxon>Lecanoromycetidae</taxon>
        <taxon>Lecanorales</taxon>
        <taxon>Lecanorineae</taxon>
        <taxon>Parmeliaceae</taxon>
        <taxon>Alectoria</taxon>
    </lineage>
</organism>
<dbReference type="Proteomes" id="UP000664203">
    <property type="component" value="Unassembled WGS sequence"/>
</dbReference>
<accession>A0A8H3G7C4</accession>
<dbReference type="InterPro" id="IPR049326">
    <property type="entry name" value="Rhodopsin_dom_fungi"/>
</dbReference>
<proteinExistence type="inferred from homology"/>
<feature type="domain" description="Rhodopsin" evidence="8">
    <location>
        <begin position="86"/>
        <end position="233"/>
    </location>
</feature>
<dbReference type="InterPro" id="IPR052337">
    <property type="entry name" value="SAT4-like"/>
</dbReference>
<comment type="similarity">
    <text evidence="5">Belongs to the SAT4 family.</text>
</comment>
<gene>
    <name evidence="9" type="ORF">ALECFALPRED_007138</name>
</gene>
<name>A0A8H3G7C4_9LECA</name>
<evidence type="ECO:0000256" key="3">
    <source>
        <dbReference type="ARBA" id="ARBA00022989"/>
    </source>
</evidence>
<feature type="compositionally biased region" description="Basic and acidic residues" evidence="6">
    <location>
        <begin position="263"/>
        <end position="293"/>
    </location>
</feature>
<evidence type="ECO:0000256" key="1">
    <source>
        <dbReference type="ARBA" id="ARBA00004141"/>
    </source>
</evidence>
<feature type="transmembrane region" description="Helical" evidence="7">
    <location>
        <begin position="164"/>
        <end position="189"/>
    </location>
</feature>
<feature type="transmembrane region" description="Helical" evidence="7">
    <location>
        <begin position="122"/>
        <end position="143"/>
    </location>
</feature>
<comment type="subcellular location">
    <subcellularLocation>
        <location evidence="1">Membrane</location>
        <topology evidence="1">Multi-pass membrane protein</topology>
    </subcellularLocation>
</comment>
<evidence type="ECO:0000256" key="4">
    <source>
        <dbReference type="ARBA" id="ARBA00023136"/>
    </source>
</evidence>
<dbReference type="PANTHER" id="PTHR33048:SF47">
    <property type="entry name" value="INTEGRAL MEMBRANE PROTEIN-RELATED"/>
    <property type="match status" value="1"/>
</dbReference>
<evidence type="ECO:0000259" key="8">
    <source>
        <dbReference type="Pfam" id="PF20684"/>
    </source>
</evidence>
<evidence type="ECO:0000256" key="2">
    <source>
        <dbReference type="ARBA" id="ARBA00022692"/>
    </source>
</evidence>
<dbReference type="AlphaFoldDB" id="A0A8H3G7C4"/>
<evidence type="ECO:0000313" key="10">
    <source>
        <dbReference type="Proteomes" id="UP000664203"/>
    </source>
</evidence>
<protein>
    <recommendedName>
        <fullName evidence="8">Rhodopsin domain-containing protein</fullName>
    </recommendedName>
</protein>
<dbReference type="Pfam" id="PF20684">
    <property type="entry name" value="Fung_rhodopsin"/>
    <property type="match status" value="1"/>
</dbReference>
<keyword evidence="3 7" id="KW-1133">Transmembrane helix</keyword>
<comment type="caution">
    <text evidence="9">The sequence shown here is derived from an EMBL/GenBank/DDBJ whole genome shotgun (WGS) entry which is preliminary data.</text>
</comment>
<keyword evidence="4 7" id="KW-0472">Membrane</keyword>